<organism evidence="1">
    <name type="scientific">Trichuris suis</name>
    <name type="common">pig whipworm</name>
    <dbReference type="NCBI Taxonomy" id="68888"/>
    <lineage>
        <taxon>Eukaryota</taxon>
        <taxon>Metazoa</taxon>
        <taxon>Ecdysozoa</taxon>
        <taxon>Nematoda</taxon>
        <taxon>Enoplea</taxon>
        <taxon>Dorylaimia</taxon>
        <taxon>Trichinellida</taxon>
        <taxon>Trichuridae</taxon>
        <taxon>Trichuris</taxon>
    </lineage>
</organism>
<dbReference type="EMBL" id="KL367570">
    <property type="protein sequence ID" value="KFD63609.1"/>
    <property type="molecule type" value="Genomic_DNA"/>
</dbReference>
<dbReference type="Gene3D" id="3.60.10.10">
    <property type="entry name" value="Endonuclease/exonuclease/phosphatase"/>
    <property type="match status" value="1"/>
</dbReference>
<evidence type="ECO:0000313" key="1">
    <source>
        <dbReference type="EMBL" id="KFD63609.1"/>
    </source>
</evidence>
<dbReference type="InterPro" id="IPR036691">
    <property type="entry name" value="Endo/exonu/phosph_ase_sf"/>
</dbReference>
<dbReference type="Proteomes" id="UP000030758">
    <property type="component" value="Unassembled WGS sequence"/>
</dbReference>
<name>A0A085N2B3_9BILA</name>
<gene>
    <name evidence="1" type="ORF">M514_24235</name>
</gene>
<protein>
    <recommendedName>
        <fullName evidence="2">Endonuclease/exonuclease/phosphatase domain-containing protein</fullName>
    </recommendedName>
</protein>
<accession>A0A085N2B3</accession>
<proteinExistence type="predicted"/>
<evidence type="ECO:0008006" key="2">
    <source>
        <dbReference type="Google" id="ProtNLM"/>
    </source>
</evidence>
<sequence>MDLWVSAFRELIYAGDLLDVDLQASFGKSVMLCARKPRIRLMSYNILADVYLDLKLPPDELYFKYCPVEYQRCGYRIALLMNEIPGPSDHIPLLMDIEIVKNVCKN</sequence>
<reference evidence="1" key="1">
    <citation type="journal article" date="2014" name="Nat. Genet.">
        <title>Genome and transcriptome of the porcine whipworm Trichuris suis.</title>
        <authorList>
            <person name="Jex A.R."/>
            <person name="Nejsum P."/>
            <person name="Schwarz E.M."/>
            <person name="Hu L."/>
            <person name="Young N.D."/>
            <person name="Hall R.S."/>
            <person name="Korhonen P.K."/>
            <person name="Liao S."/>
            <person name="Thamsborg S."/>
            <person name="Xia J."/>
            <person name="Xu P."/>
            <person name="Wang S."/>
            <person name="Scheerlinck J.P."/>
            <person name="Hofmann A."/>
            <person name="Sternberg P.W."/>
            <person name="Wang J."/>
            <person name="Gasser R.B."/>
        </authorList>
    </citation>
    <scope>NUCLEOTIDE SEQUENCE [LARGE SCALE GENOMIC DNA]</scope>
    <source>
        <strain evidence="1">DCEP-RM93F</strain>
    </source>
</reference>
<dbReference type="AlphaFoldDB" id="A0A085N2B3"/>